<organism evidence="2 3">
    <name type="scientific">Clostridioides difficile (strain 630)</name>
    <name type="common">Peptoclostridium difficile</name>
    <dbReference type="NCBI Taxonomy" id="272563"/>
    <lineage>
        <taxon>Bacteria</taxon>
        <taxon>Bacillati</taxon>
        <taxon>Bacillota</taxon>
        <taxon>Clostridia</taxon>
        <taxon>Peptostreptococcales</taxon>
        <taxon>Peptostreptococcaceae</taxon>
        <taxon>Clostridioides</taxon>
    </lineage>
</organism>
<sequence>MMSLYKNNEKGLTLLEVIIAVFILTIVLSISYKVFNGITSAVKKQQIITDAQVNINLINKYLNRDLENCKELTKTGSGNNYEYNIEMPDNVVKYEVSIETKKNTEVYSVTRIQNNTIDTENEVREEIIYNQPLVQNNKEMKETPFKIEKQTGKSIYTVSIYYNESVQESHKNSNLNNKTYTFDVMSRIG</sequence>
<keyword evidence="1" id="KW-0472">Membrane</keyword>
<dbReference type="OrthoDB" id="1756473at2"/>
<keyword evidence="1" id="KW-1133">Transmembrane helix</keyword>
<accession>Q181A7</accession>
<dbReference type="AlphaFoldDB" id="Q181A7"/>
<reference evidence="2 3" key="1">
    <citation type="journal article" date="2006" name="Nat. Genet.">
        <title>The multidrug-resistant human pathogen Clostridium difficile has a highly mobile, mosaic genome.</title>
        <authorList>
            <person name="Sebaihia M."/>
            <person name="Wren B.W."/>
            <person name="Mullany P."/>
            <person name="Fairweather N.F."/>
            <person name="Minton N."/>
            <person name="Stabler R."/>
            <person name="Thomson N.R."/>
            <person name="Roberts A.P."/>
            <person name="Cerdeno-Tarraga A.M."/>
            <person name="Wang H."/>
            <person name="Holden M.T.G."/>
            <person name="Wright A."/>
            <person name="Churcher C."/>
            <person name="Quail M.A."/>
            <person name="Baker S."/>
            <person name="Bason N."/>
            <person name="Brooks K."/>
            <person name="Chillingworth T."/>
            <person name="Cronin A."/>
            <person name="Davis P."/>
            <person name="Dowd L."/>
            <person name="Fraser A."/>
            <person name="Feltwell T."/>
            <person name="Hance Z."/>
            <person name="Holroyd S."/>
            <person name="Jagels K."/>
            <person name="Moule S."/>
            <person name="Mungall K."/>
            <person name="Price C."/>
            <person name="Rabbinowitsch R."/>
            <person name="Sharp S."/>
            <person name="Simmonds M."/>
            <person name="Steven K."/>
            <person name="Unwin L."/>
            <person name="Whithead S."/>
            <person name="Dupuy B."/>
            <person name="Dougan G."/>
            <person name="Barrell B.and.Parkhill.J."/>
        </authorList>
    </citation>
    <scope>NUCLEOTIDE SEQUENCE [LARGE SCALE GENOMIC DNA]</scope>
    <source>
        <strain evidence="2 3">630</strain>
    </source>
</reference>
<dbReference type="eggNOG" id="ENOG502ZUN2">
    <property type="taxonomic scope" value="Bacteria"/>
</dbReference>
<evidence type="ECO:0000313" key="3">
    <source>
        <dbReference type="Proteomes" id="UP000001978"/>
    </source>
</evidence>
<protein>
    <submittedName>
        <fullName evidence="2">Type IV pilin</fullName>
    </submittedName>
</protein>
<keyword evidence="1" id="KW-0812">Transmembrane</keyword>
<evidence type="ECO:0000313" key="2">
    <source>
        <dbReference type="EMBL" id="CAJ70412.1"/>
    </source>
</evidence>
<evidence type="ECO:0000256" key="1">
    <source>
        <dbReference type="SAM" id="Phobius"/>
    </source>
</evidence>
<gene>
    <name evidence="2" type="ordered locus">CD630_35080</name>
</gene>
<dbReference type="EnsemblBacteria" id="CAJ70412">
    <property type="protein sequence ID" value="CAJ70412"/>
    <property type="gene ID" value="CD630_35080"/>
</dbReference>
<proteinExistence type="predicted"/>
<dbReference type="PROSITE" id="PS00409">
    <property type="entry name" value="PROKAR_NTER_METHYL"/>
    <property type="match status" value="1"/>
</dbReference>
<dbReference type="PATRIC" id="fig|272563.8.peg.3676"/>
<dbReference type="KEGG" id="cdf:CD630_35080"/>
<dbReference type="InterPro" id="IPR012902">
    <property type="entry name" value="N_methyl_site"/>
</dbReference>
<dbReference type="EMBL" id="AM180355">
    <property type="protein sequence ID" value="CAJ70412.1"/>
    <property type="molecule type" value="Genomic_DNA"/>
</dbReference>
<feature type="transmembrane region" description="Helical" evidence="1">
    <location>
        <begin position="12"/>
        <end position="35"/>
    </location>
</feature>
<dbReference type="NCBIfam" id="TIGR02532">
    <property type="entry name" value="IV_pilin_GFxxxE"/>
    <property type="match status" value="1"/>
</dbReference>
<dbReference type="Pfam" id="PF07963">
    <property type="entry name" value="N_methyl"/>
    <property type="match status" value="1"/>
</dbReference>
<dbReference type="STRING" id="272563.CD630_35080"/>
<name>Q181A7_CLOD6</name>
<dbReference type="BioCyc" id="PDIF272563:G12WB-3689-MONOMER"/>
<dbReference type="Proteomes" id="UP000001978">
    <property type="component" value="Chromosome"/>
</dbReference>